<keyword evidence="4" id="KW-0540">Nuclease</keyword>
<sequence>MEQVNQPVRGYLLGDSGYMLRTWLLTPILNPLTRSEQQYNNSHTSTRSTVECAIGVCKRRWSCLRKLRLSPAKACDVITVCFMLHNRARRLNLPEPDGDEGNNGNSSDDEDDDDNGNLHASEQARVAAGKAERQRVINKYF</sequence>
<evidence type="ECO:0000313" key="10">
    <source>
        <dbReference type="EMBL" id="PVD28746.1"/>
    </source>
</evidence>
<evidence type="ECO:0000256" key="3">
    <source>
        <dbReference type="ARBA" id="ARBA00006958"/>
    </source>
</evidence>
<dbReference type="AlphaFoldDB" id="A0A2T7P5R6"/>
<dbReference type="Proteomes" id="UP000245119">
    <property type="component" value="Linkage Group LG6"/>
</dbReference>
<dbReference type="GO" id="GO:0016787">
    <property type="term" value="F:hydrolase activity"/>
    <property type="evidence" value="ECO:0007669"/>
    <property type="project" value="UniProtKB-KW"/>
</dbReference>
<evidence type="ECO:0000256" key="6">
    <source>
        <dbReference type="ARBA" id="ARBA00022801"/>
    </source>
</evidence>
<dbReference type="STRING" id="400727.A0A2T7P5R6"/>
<dbReference type="PANTHER" id="PTHR22930:SF85">
    <property type="entry name" value="GH03217P-RELATED"/>
    <property type="match status" value="1"/>
</dbReference>
<comment type="caution">
    <text evidence="10">The sequence shown here is derived from an EMBL/GenBank/DDBJ whole genome shotgun (WGS) entry which is preliminary data.</text>
</comment>
<name>A0A2T7P5R6_POMCA</name>
<keyword evidence="11" id="KW-1185">Reference proteome</keyword>
<dbReference type="InterPro" id="IPR027806">
    <property type="entry name" value="HARBI1_dom"/>
</dbReference>
<dbReference type="InterPro" id="IPR045249">
    <property type="entry name" value="HARBI1-like"/>
</dbReference>
<gene>
    <name evidence="10" type="ORF">C0Q70_11340</name>
</gene>
<feature type="region of interest" description="Disordered" evidence="8">
    <location>
        <begin position="91"/>
        <end position="131"/>
    </location>
</feature>
<keyword evidence="6" id="KW-0378">Hydrolase</keyword>
<dbReference type="GO" id="GO:0004518">
    <property type="term" value="F:nuclease activity"/>
    <property type="evidence" value="ECO:0007669"/>
    <property type="project" value="UniProtKB-KW"/>
</dbReference>
<dbReference type="Pfam" id="PF13359">
    <property type="entry name" value="DDE_Tnp_4"/>
    <property type="match status" value="1"/>
</dbReference>
<evidence type="ECO:0000256" key="2">
    <source>
        <dbReference type="ARBA" id="ARBA00004123"/>
    </source>
</evidence>
<feature type="domain" description="DDE Tnp4" evidence="9">
    <location>
        <begin position="7"/>
        <end position="86"/>
    </location>
</feature>
<evidence type="ECO:0000313" key="11">
    <source>
        <dbReference type="Proteomes" id="UP000245119"/>
    </source>
</evidence>
<protein>
    <recommendedName>
        <fullName evidence="9">DDE Tnp4 domain-containing protein</fullName>
    </recommendedName>
</protein>
<accession>A0A2T7P5R6</accession>
<evidence type="ECO:0000256" key="1">
    <source>
        <dbReference type="ARBA" id="ARBA00001968"/>
    </source>
</evidence>
<dbReference type="EMBL" id="PZQS01000006">
    <property type="protein sequence ID" value="PVD28746.1"/>
    <property type="molecule type" value="Genomic_DNA"/>
</dbReference>
<dbReference type="GO" id="GO:0005634">
    <property type="term" value="C:nucleus"/>
    <property type="evidence" value="ECO:0007669"/>
    <property type="project" value="UniProtKB-SubCell"/>
</dbReference>
<comment type="cofactor">
    <cofactor evidence="1">
        <name>a divalent metal cation</name>
        <dbReference type="ChEBI" id="CHEBI:60240"/>
    </cofactor>
</comment>
<keyword evidence="7" id="KW-0539">Nucleus</keyword>
<reference evidence="10 11" key="1">
    <citation type="submission" date="2018-04" db="EMBL/GenBank/DDBJ databases">
        <title>The genome of golden apple snail Pomacea canaliculata provides insight into stress tolerance and invasive adaptation.</title>
        <authorList>
            <person name="Liu C."/>
            <person name="Liu B."/>
            <person name="Ren Y."/>
            <person name="Zhang Y."/>
            <person name="Wang H."/>
            <person name="Li S."/>
            <person name="Jiang F."/>
            <person name="Yin L."/>
            <person name="Zhang G."/>
            <person name="Qian W."/>
            <person name="Fan W."/>
        </authorList>
    </citation>
    <scope>NUCLEOTIDE SEQUENCE [LARGE SCALE GENOMIC DNA]</scope>
    <source>
        <strain evidence="10">SZHN2017</strain>
        <tissue evidence="10">Muscle</tissue>
    </source>
</reference>
<evidence type="ECO:0000256" key="7">
    <source>
        <dbReference type="ARBA" id="ARBA00023242"/>
    </source>
</evidence>
<keyword evidence="5" id="KW-0479">Metal-binding</keyword>
<evidence type="ECO:0000256" key="4">
    <source>
        <dbReference type="ARBA" id="ARBA00022722"/>
    </source>
</evidence>
<dbReference type="PANTHER" id="PTHR22930">
    <property type="match status" value="1"/>
</dbReference>
<dbReference type="GO" id="GO:0046872">
    <property type="term" value="F:metal ion binding"/>
    <property type="evidence" value="ECO:0007669"/>
    <property type="project" value="UniProtKB-KW"/>
</dbReference>
<comment type="similarity">
    <text evidence="3">Belongs to the HARBI1 family.</text>
</comment>
<evidence type="ECO:0000259" key="9">
    <source>
        <dbReference type="Pfam" id="PF13359"/>
    </source>
</evidence>
<organism evidence="10 11">
    <name type="scientific">Pomacea canaliculata</name>
    <name type="common">Golden apple snail</name>
    <dbReference type="NCBI Taxonomy" id="400727"/>
    <lineage>
        <taxon>Eukaryota</taxon>
        <taxon>Metazoa</taxon>
        <taxon>Spiralia</taxon>
        <taxon>Lophotrochozoa</taxon>
        <taxon>Mollusca</taxon>
        <taxon>Gastropoda</taxon>
        <taxon>Caenogastropoda</taxon>
        <taxon>Architaenioglossa</taxon>
        <taxon>Ampullarioidea</taxon>
        <taxon>Ampullariidae</taxon>
        <taxon>Pomacea</taxon>
    </lineage>
</organism>
<comment type="subcellular location">
    <subcellularLocation>
        <location evidence="2">Nucleus</location>
    </subcellularLocation>
</comment>
<proteinExistence type="inferred from homology"/>
<evidence type="ECO:0000256" key="8">
    <source>
        <dbReference type="SAM" id="MobiDB-lite"/>
    </source>
</evidence>
<evidence type="ECO:0000256" key="5">
    <source>
        <dbReference type="ARBA" id="ARBA00022723"/>
    </source>
</evidence>
<dbReference type="OrthoDB" id="418573at2759"/>